<dbReference type="SMART" id="SM00388">
    <property type="entry name" value="HisKA"/>
    <property type="match status" value="1"/>
</dbReference>
<dbReference type="PROSITE" id="PS50113">
    <property type="entry name" value="PAC"/>
    <property type="match status" value="1"/>
</dbReference>
<evidence type="ECO:0000313" key="14">
    <source>
        <dbReference type="Proteomes" id="UP000277326"/>
    </source>
</evidence>
<dbReference type="InterPro" id="IPR029016">
    <property type="entry name" value="GAF-like_dom_sf"/>
</dbReference>
<evidence type="ECO:0000259" key="10">
    <source>
        <dbReference type="PROSITE" id="PS50112"/>
    </source>
</evidence>
<dbReference type="InterPro" id="IPR036890">
    <property type="entry name" value="HATPase_C_sf"/>
</dbReference>
<evidence type="ECO:0000256" key="2">
    <source>
        <dbReference type="ARBA" id="ARBA00012438"/>
    </source>
</evidence>
<evidence type="ECO:0000256" key="3">
    <source>
        <dbReference type="ARBA" id="ARBA00022553"/>
    </source>
</evidence>
<feature type="domain" description="Response regulatory" evidence="9">
    <location>
        <begin position="11"/>
        <end position="126"/>
    </location>
</feature>
<gene>
    <name evidence="13" type="ORF">ATH50_1374</name>
    <name evidence="12" type="ORF">DU502_02100</name>
</gene>
<dbReference type="PRINTS" id="PR00344">
    <property type="entry name" value="BCTRLSENSOR"/>
</dbReference>
<dbReference type="Pfam" id="PF13185">
    <property type="entry name" value="GAF_2"/>
    <property type="match status" value="1"/>
</dbReference>
<keyword evidence="5" id="KW-0418">Kinase</keyword>
<keyword evidence="6" id="KW-0902">Two-component regulatory system</keyword>
<dbReference type="Proteomes" id="UP000282007">
    <property type="component" value="Chromosome"/>
</dbReference>
<dbReference type="KEGG" id="haer:DU502_02100"/>
<dbReference type="InterPro" id="IPR003018">
    <property type="entry name" value="GAF"/>
</dbReference>
<comment type="catalytic activity">
    <reaction evidence="1">
        <text>ATP + protein L-histidine = ADP + protein N-phospho-L-histidine.</text>
        <dbReference type="EC" id="2.7.13.3"/>
    </reaction>
</comment>
<evidence type="ECO:0000313" key="13">
    <source>
        <dbReference type="EMBL" id="RMB24134.1"/>
    </source>
</evidence>
<dbReference type="SUPFAM" id="SSF55785">
    <property type="entry name" value="PYP-like sensor domain (PAS domain)"/>
    <property type="match status" value="1"/>
</dbReference>
<dbReference type="InterPro" id="IPR004358">
    <property type="entry name" value="Sig_transdc_His_kin-like_C"/>
</dbReference>
<dbReference type="EC" id="2.7.13.3" evidence="2"/>
<dbReference type="InterPro" id="IPR001610">
    <property type="entry name" value="PAC"/>
</dbReference>
<keyword evidence="4" id="KW-0808">Transferase</keyword>
<dbReference type="GO" id="GO:0000155">
    <property type="term" value="F:phosphorelay sensor kinase activity"/>
    <property type="evidence" value="ECO:0007669"/>
    <property type="project" value="InterPro"/>
</dbReference>
<dbReference type="Gene3D" id="3.40.50.2300">
    <property type="match status" value="1"/>
</dbReference>
<evidence type="ECO:0000256" key="5">
    <source>
        <dbReference type="ARBA" id="ARBA00022777"/>
    </source>
</evidence>
<dbReference type="InterPro" id="IPR003594">
    <property type="entry name" value="HATPase_dom"/>
</dbReference>
<dbReference type="InterPro" id="IPR000014">
    <property type="entry name" value="PAS"/>
</dbReference>
<evidence type="ECO:0000259" key="11">
    <source>
        <dbReference type="PROSITE" id="PS50113"/>
    </source>
</evidence>
<sequence length="629" mass="69325">MHEPTSASSIDVLYVDDDDAFAADAAEQLERVDNGLSIQRVTTAADALDRLDRASVDCVLSAHRLPDIDGIEFARTVRDAHGDLPFLLYTEAFDAVASDALAAGITDCVRKGTGTTQYELLAHRIRDAVTKRRVERTLRTERSQYHQLFEDAPVMYVVFRSVDDEPIIEDCNDRFLDRLGYDRDELLGRSVWELYADESMDRAVEGFDSGREGTFGQQERTLVAADGEHIETLFRASPRIDEHGTVIGTIGLYVDITERKHRERTLERLHETTRDLLRAESRTEVAEVITAAVRDVLGYQTNLVRLVDEEGTELHPVAITSSAERMLGERPVYAVGEGTAGRAFAEGETNIYADVQEVDDGYDRQDARASMFVPIGDHGVLSIGDTDVGAFDRSDRHLAEVFAANAATALTLLERTRDLERQNERLEAFASVVSHDLRTPLTVVDGSLELARERYDDADLDRAARSLDRAFDLIEDLLTLARQGDALDPDTVDLAAVAEACWQTVETGDATLVVEVDRPIRADESRLRQLLENLFRNAVDHGGEASADPLTVTLDRLDDESGFYVADDGPGLPDDRSDVFEAGYTTGSGGTGLGLAIVERIAAEHGWSVTARDAEDGGARFEFVGVETL</sequence>
<dbReference type="Pfam" id="PF00072">
    <property type="entry name" value="Response_reg"/>
    <property type="match status" value="1"/>
</dbReference>
<dbReference type="CDD" id="cd00130">
    <property type="entry name" value="PAS"/>
    <property type="match status" value="1"/>
</dbReference>
<dbReference type="Gene3D" id="1.10.287.130">
    <property type="match status" value="1"/>
</dbReference>
<dbReference type="EMBL" id="CP034145">
    <property type="protein sequence ID" value="AZH24238.1"/>
    <property type="molecule type" value="Genomic_DNA"/>
</dbReference>
<dbReference type="SUPFAM" id="SSF52172">
    <property type="entry name" value="CheY-like"/>
    <property type="match status" value="1"/>
</dbReference>
<dbReference type="InterPro" id="IPR000700">
    <property type="entry name" value="PAS-assoc_C"/>
</dbReference>
<evidence type="ECO:0000256" key="6">
    <source>
        <dbReference type="ARBA" id="ARBA00023012"/>
    </source>
</evidence>
<dbReference type="EMBL" id="REFS01000002">
    <property type="protein sequence ID" value="RMB24134.1"/>
    <property type="molecule type" value="Genomic_DNA"/>
</dbReference>
<dbReference type="GeneID" id="38470040"/>
<dbReference type="InterPro" id="IPR005467">
    <property type="entry name" value="His_kinase_dom"/>
</dbReference>
<dbReference type="AlphaFoldDB" id="A0A3M0DRR3"/>
<dbReference type="Pfam" id="PF13426">
    <property type="entry name" value="PAS_9"/>
    <property type="match status" value="1"/>
</dbReference>
<dbReference type="CDD" id="cd00082">
    <property type="entry name" value="HisKA"/>
    <property type="match status" value="1"/>
</dbReference>
<dbReference type="Gene3D" id="3.30.565.10">
    <property type="entry name" value="Histidine kinase-like ATPase, C-terminal domain"/>
    <property type="match status" value="1"/>
</dbReference>
<keyword evidence="15" id="KW-1185">Reference proteome</keyword>
<organism evidence="13 14">
    <name type="scientific">Haloplanus aerogenes</name>
    <dbReference type="NCBI Taxonomy" id="660522"/>
    <lineage>
        <taxon>Archaea</taxon>
        <taxon>Methanobacteriati</taxon>
        <taxon>Methanobacteriota</taxon>
        <taxon>Stenosarchaea group</taxon>
        <taxon>Halobacteria</taxon>
        <taxon>Halobacteriales</taxon>
        <taxon>Haloferacaceae</taxon>
        <taxon>Haloplanus</taxon>
    </lineage>
</organism>
<dbReference type="InterPro" id="IPR003661">
    <property type="entry name" value="HisK_dim/P_dom"/>
</dbReference>
<dbReference type="SMART" id="SM00091">
    <property type="entry name" value="PAS"/>
    <property type="match status" value="1"/>
</dbReference>
<dbReference type="InterPro" id="IPR050736">
    <property type="entry name" value="Sensor_HK_Regulatory"/>
</dbReference>
<dbReference type="InterPro" id="IPR035965">
    <property type="entry name" value="PAS-like_dom_sf"/>
</dbReference>
<dbReference type="Proteomes" id="UP000277326">
    <property type="component" value="Unassembled WGS sequence"/>
</dbReference>
<dbReference type="SMART" id="SM00086">
    <property type="entry name" value="PAC"/>
    <property type="match status" value="1"/>
</dbReference>
<dbReference type="SUPFAM" id="SSF55874">
    <property type="entry name" value="ATPase domain of HSP90 chaperone/DNA topoisomerase II/histidine kinase"/>
    <property type="match status" value="1"/>
</dbReference>
<dbReference type="SMART" id="SM00065">
    <property type="entry name" value="GAF"/>
    <property type="match status" value="1"/>
</dbReference>
<dbReference type="InterPro" id="IPR001789">
    <property type="entry name" value="Sig_transdc_resp-reg_receiver"/>
</dbReference>
<evidence type="ECO:0000313" key="12">
    <source>
        <dbReference type="EMBL" id="AZH24238.1"/>
    </source>
</evidence>
<protein>
    <recommendedName>
        <fullName evidence="2">histidine kinase</fullName>
        <ecNumber evidence="2">2.7.13.3</ecNumber>
    </recommendedName>
</protein>
<reference evidence="13" key="3">
    <citation type="submission" date="2018-10" db="EMBL/GenBank/DDBJ databases">
        <authorList>
            <person name="Whitman W."/>
            <person name="Huntemann M."/>
            <person name="Clum A."/>
            <person name="Pillay M."/>
            <person name="Palaniappan K."/>
            <person name="Varghese N."/>
            <person name="Mikhailova N."/>
            <person name="Stamatis D."/>
            <person name="Reddy T."/>
            <person name="Daum C."/>
            <person name="Shapiro N."/>
            <person name="Ivanova N."/>
            <person name="Kyrpides N."/>
            <person name="Woyke T."/>
        </authorList>
    </citation>
    <scope>NUCLEOTIDE SEQUENCE</scope>
    <source>
        <strain evidence="13">CGMCC 1.10124</strain>
    </source>
</reference>
<feature type="domain" description="PAS" evidence="10">
    <location>
        <begin position="162"/>
        <end position="214"/>
    </location>
</feature>
<dbReference type="InterPro" id="IPR011006">
    <property type="entry name" value="CheY-like_superfamily"/>
</dbReference>
<keyword evidence="3" id="KW-0597">Phosphoprotein</keyword>
<feature type="domain" description="Histidine kinase" evidence="8">
    <location>
        <begin position="432"/>
        <end position="623"/>
    </location>
</feature>
<dbReference type="PANTHER" id="PTHR43711">
    <property type="entry name" value="TWO-COMPONENT HISTIDINE KINASE"/>
    <property type="match status" value="1"/>
</dbReference>
<feature type="domain" description="PAC" evidence="11">
    <location>
        <begin position="216"/>
        <end position="268"/>
    </location>
</feature>
<dbReference type="PROSITE" id="PS50109">
    <property type="entry name" value="HIS_KIN"/>
    <property type="match status" value="1"/>
</dbReference>
<accession>A0A3M0DRR3</accession>
<evidence type="ECO:0000256" key="7">
    <source>
        <dbReference type="PROSITE-ProRule" id="PRU00169"/>
    </source>
</evidence>
<evidence type="ECO:0000259" key="9">
    <source>
        <dbReference type="PROSITE" id="PS50110"/>
    </source>
</evidence>
<dbReference type="SMART" id="SM00387">
    <property type="entry name" value="HATPase_c"/>
    <property type="match status" value="1"/>
</dbReference>
<evidence type="ECO:0000256" key="4">
    <source>
        <dbReference type="ARBA" id="ARBA00022679"/>
    </source>
</evidence>
<dbReference type="SUPFAM" id="SSF47384">
    <property type="entry name" value="Homodimeric domain of signal transducing histidine kinase"/>
    <property type="match status" value="1"/>
</dbReference>
<reference evidence="12 15" key="2">
    <citation type="submission" date="2018-07" db="EMBL/GenBank/DDBJ databases">
        <title>Genome sequences of Haloplanus aerogenes JCM 16430T.</title>
        <authorList>
            <person name="Kim Y.B."/>
            <person name="Roh S.W."/>
        </authorList>
    </citation>
    <scope>NUCLEOTIDE SEQUENCE [LARGE SCALE GENOMIC DNA]</scope>
    <source>
        <strain evidence="12 15">JCM 16430</strain>
    </source>
</reference>
<comment type="caution">
    <text evidence="7">Lacks conserved residue(s) required for the propagation of feature annotation.</text>
</comment>
<proteinExistence type="predicted"/>
<dbReference type="OrthoDB" id="8127at2157"/>
<evidence type="ECO:0000256" key="1">
    <source>
        <dbReference type="ARBA" id="ARBA00000085"/>
    </source>
</evidence>
<dbReference type="PANTHER" id="PTHR43711:SF1">
    <property type="entry name" value="HISTIDINE KINASE 1"/>
    <property type="match status" value="1"/>
</dbReference>
<dbReference type="NCBIfam" id="TIGR00229">
    <property type="entry name" value="sensory_box"/>
    <property type="match status" value="1"/>
</dbReference>
<dbReference type="Gene3D" id="3.30.450.20">
    <property type="entry name" value="PAS domain"/>
    <property type="match status" value="1"/>
</dbReference>
<dbReference type="Pfam" id="PF02518">
    <property type="entry name" value="HATPase_c"/>
    <property type="match status" value="1"/>
</dbReference>
<dbReference type="PROSITE" id="PS50112">
    <property type="entry name" value="PAS"/>
    <property type="match status" value="1"/>
</dbReference>
<reference evidence="13 14" key="1">
    <citation type="journal article" date="2015" name="Stand. Genomic Sci.">
        <title>Genomic Encyclopedia of Bacterial and Archaeal Type Strains, Phase III: the genomes of soil and plant-associated and newly described type strains.</title>
        <authorList>
            <person name="Whitman W.B."/>
            <person name="Woyke T."/>
            <person name="Klenk H.P."/>
            <person name="Zhou Y."/>
            <person name="Lilburn T.G."/>
            <person name="Beck B.J."/>
            <person name="De Vos P."/>
            <person name="Vandamme P."/>
            <person name="Eisen J.A."/>
            <person name="Garrity G."/>
            <person name="Hugenholtz P."/>
            <person name="Kyrpides N.C."/>
        </authorList>
    </citation>
    <scope>NUCLEOTIDE SEQUENCE [LARGE SCALE GENOMIC DNA]</scope>
    <source>
        <strain evidence="13 14">CGMCC 1.10124</strain>
    </source>
</reference>
<dbReference type="CDD" id="cd00156">
    <property type="entry name" value="REC"/>
    <property type="match status" value="1"/>
</dbReference>
<dbReference type="InterPro" id="IPR036097">
    <property type="entry name" value="HisK_dim/P_sf"/>
</dbReference>
<name>A0A3M0DRR3_9EURY</name>
<dbReference type="Gene3D" id="3.30.450.40">
    <property type="match status" value="1"/>
</dbReference>
<evidence type="ECO:0000313" key="15">
    <source>
        <dbReference type="Proteomes" id="UP000282007"/>
    </source>
</evidence>
<dbReference type="Pfam" id="PF00512">
    <property type="entry name" value="HisKA"/>
    <property type="match status" value="1"/>
</dbReference>
<evidence type="ECO:0000259" key="8">
    <source>
        <dbReference type="PROSITE" id="PS50109"/>
    </source>
</evidence>
<dbReference type="SUPFAM" id="SSF55781">
    <property type="entry name" value="GAF domain-like"/>
    <property type="match status" value="1"/>
</dbReference>
<dbReference type="PROSITE" id="PS50110">
    <property type="entry name" value="RESPONSE_REGULATORY"/>
    <property type="match status" value="1"/>
</dbReference>
<dbReference type="RefSeq" id="WP_121920015.1">
    <property type="nucleotide sequence ID" value="NZ_CP034145.1"/>
</dbReference>
<dbReference type="SMART" id="SM00448">
    <property type="entry name" value="REC"/>
    <property type="match status" value="1"/>
</dbReference>